<comment type="catalytic activity">
    <reaction evidence="7">
        <text>L-threonylcarbamoyladenylate + adenosine(37) in tRNA = N(6)-L-threonylcarbamoyladenosine(37) in tRNA + AMP + H(+)</text>
        <dbReference type="Rhea" id="RHEA:37059"/>
        <dbReference type="Rhea" id="RHEA-COMP:10162"/>
        <dbReference type="Rhea" id="RHEA-COMP:10163"/>
        <dbReference type="ChEBI" id="CHEBI:15378"/>
        <dbReference type="ChEBI" id="CHEBI:73682"/>
        <dbReference type="ChEBI" id="CHEBI:74411"/>
        <dbReference type="ChEBI" id="CHEBI:74418"/>
        <dbReference type="ChEBI" id="CHEBI:456215"/>
        <dbReference type="EC" id="2.3.1.234"/>
    </reaction>
</comment>
<reference evidence="9" key="1">
    <citation type="submission" date="2019-09" db="EMBL/GenBank/DDBJ databases">
        <title>In-depth cultivation of the pig gut microbiome towards novel bacterial diversity and tailored functional studies.</title>
        <authorList>
            <person name="Wylensek D."/>
            <person name="Hitch T.C.A."/>
            <person name="Clavel T."/>
        </authorList>
    </citation>
    <scope>NUCLEOTIDE SEQUENCE</scope>
    <source>
        <strain evidence="9">RF-744-FAT-WT-3</strain>
    </source>
</reference>
<evidence type="ECO:0000256" key="6">
    <source>
        <dbReference type="ARBA" id="ARBA00023315"/>
    </source>
</evidence>
<dbReference type="AlphaFoldDB" id="A0A6A8MCF9"/>
<proteinExistence type="predicted"/>
<dbReference type="SUPFAM" id="SSF53067">
    <property type="entry name" value="Actin-like ATPase domain"/>
    <property type="match status" value="1"/>
</dbReference>
<dbReference type="Gene3D" id="3.30.420.40">
    <property type="match status" value="2"/>
</dbReference>
<keyword evidence="2" id="KW-0808">Transferase</keyword>
<dbReference type="EMBL" id="VUNB01000004">
    <property type="protein sequence ID" value="MST69086.1"/>
    <property type="molecule type" value="Genomic_DNA"/>
</dbReference>
<feature type="domain" description="Gcp-like" evidence="8">
    <location>
        <begin position="127"/>
        <end position="319"/>
    </location>
</feature>
<comment type="caution">
    <text evidence="9">The sequence shown here is derived from an EMBL/GenBank/DDBJ whole genome shotgun (WGS) entry which is preliminary data.</text>
</comment>
<dbReference type="PRINTS" id="PR00789">
    <property type="entry name" value="OSIALOPTASE"/>
</dbReference>
<protein>
    <recommendedName>
        <fullName evidence="1">N(6)-L-threonylcarbamoyladenine synthase</fullName>
        <ecNumber evidence="1">2.3.1.234</ecNumber>
    </recommendedName>
</protein>
<keyword evidence="6" id="KW-0012">Acyltransferase</keyword>
<keyword evidence="3" id="KW-0819">tRNA processing</keyword>
<evidence type="ECO:0000256" key="1">
    <source>
        <dbReference type="ARBA" id="ARBA00012156"/>
    </source>
</evidence>
<dbReference type="GO" id="GO:0046872">
    <property type="term" value="F:metal ion binding"/>
    <property type="evidence" value="ECO:0007669"/>
    <property type="project" value="UniProtKB-KW"/>
</dbReference>
<dbReference type="EC" id="2.3.1.234" evidence="1"/>
<evidence type="ECO:0000256" key="3">
    <source>
        <dbReference type="ARBA" id="ARBA00022694"/>
    </source>
</evidence>
<evidence type="ECO:0000256" key="5">
    <source>
        <dbReference type="ARBA" id="ARBA00023004"/>
    </source>
</evidence>
<evidence type="ECO:0000313" key="9">
    <source>
        <dbReference type="EMBL" id="MST69086.1"/>
    </source>
</evidence>
<evidence type="ECO:0000256" key="7">
    <source>
        <dbReference type="ARBA" id="ARBA00048117"/>
    </source>
</evidence>
<dbReference type="Pfam" id="PF00814">
    <property type="entry name" value="TsaD"/>
    <property type="match status" value="1"/>
</dbReference>
<evidence type="ECO:0000256" key="2">
    <source>
        <dbReference type="ARBA" id="ARBA00022679"/>
    </source>
</evidence>
<dbReference type="InterPro" id="IPR017861">
    <property type="entry name" value="KAE1/TsaD"/>
</dbReference>
<keyword evidence="5" id="KW-0408">Iron</keyword>
<organism evidence="9">
    <name type="scientific">Baileyella intestinalis</name>
    <dbReference type="NCBI Taxonomy" id="2606709"/>
    <lineage>
        <taxon>Bacteria</taxon>
        <taxon>Bacillati</taxon>
        <taxon>Bacillota</taxon>
        <taxon>Clostridia</taxon>
        <taxon>Peptostreptococcales</taxon>
        <taxon>Anaerovoracaceae</taxon>
        <taxon>Baileyella</taxon>
    </lineage>
</organism>
<dbReference type="GO" id="GO:0008033">
    <property type="term" value="P:tRNA processing"/>
    <property type="evidence" value="ECO:0007669"/>
    <property type="project" value="UniProtKB-KW"/>
</dbReference>
<dbReference type="InterPro" id="IPR000905">
    <property type="entry name" value="Gcp-like_dom"/>
</dbReference>
<dbReference type="PANTHER" id="PTHR11735:SF6">
    <property type="entry name" value="TRNA N6-ADENOSINE THREONYLCARBAMOYLTRANSFERASE, MITOCHONDRIAL"/>
    <property type="match status" value="1"/>
</dbReference>
<dbReference type="InterPro" id="IPR043129">
    <property type="entry name" value="ATPase_NBD"/>
</dbReference>
<dbReference type="GO" id="GO:0061711">
    <property type="term" value="F:tRNA N(6)-L-threonylcarbamoyladenine synthase activity"/>
    <property type="evidence" value="ECO:0007669"/>
    <property type="project" value="UniProtKB-EC"/>
</dbReference>
<name>A0A6A8MCF9_9FIRM</name>
<accession>A0A6A8MCF9</accession>
<evidence type="ECO:0000259" key="8">
    <source>
        <dbReference type="Pfam" id="PF00814"/>
    </source>
</evidence>
<gene>
    <name evidence="9" type="ORF">FYJ66_05700</name>
</gene>
<keyword evidence="4" id="KW-0479">Metal-binding</keyword>
<evidence type="ECO:0000256" key="4">
    <source>
        <dbReference type="ARBA" id="ARBA00022723"/>
    </source>
</evidence>
<dbReference type="PANTHER" id="PTHR11735">
    <property type="entry name" value="TRNA N6-ADENOSINE THREONYLCARBAMOYLTRANSFERASE"/>
    <property type="match status" value="1"/>
</dbReference>
<sequence length="378" mass="41481">MMRSLHPSLMQYWAKSVMKTDDRKIRPDENSFFLGIDTSNYKTSVSLLDHQGALFFQKSELLEVKKGECGLRQSTAYFNHGRRLPSFLKEGLDCMREKCPEGKIRAVALSFRPRNVEKSYMPVFLAGLEAGVNIGNALNIPVYGFSHQEGHIHSVISGTLNEHPAVEEPEKPFIFFHISGGTTEALLCSLDGIHYSAEIAGGTKDISLGQLLDRAGVQAGFPFPAGKYLDQLALAAPVTVKPSKVRIRDGWFNLSGQETQVRKMITPDDCSCVPGIFHMISELLAEEAFFLCNKYGITDLVIAGGVGASKYLRTNVPKELEGLTGMRKATTETIGPRIHWGSPELSGDNGSGIAGLGYNAWISGEPSHANMLLDFLNR</sequence>